<evidence type="ECO:0000256" key="3">
    <source>
        <dbReference type="ARBA" id="ARBA00022670"/>
    </source>
</evidence>
<dbReference type="Pfam" id="PF05649">
    <property type="entry name" value="Peptidase_M13_N"/>
    <property type="match status" value="1"/>
</dbReference>
<evidence type="ECO:0000256" key="2">
    <source>
        <dbReference type="ARBA" id="ARBA00007357"/>
    </source>
</evidence>
<feature type="non-terminal residue" evidence="11">
    <location>
        <position position="1"/>
    </location>
</feature>
<dbReference type="PANTHER" id="PTHR11733">
    <property type="entry name" value="ZINC METALLOPROTEASE FAMILY M13 NEPRILYSIN-RELATED"/>
    <property type="match status" value="1"/>
</dbReference>
<dbReference type="InterPro" id="IPR024079">
    <property type="entry name" value="MetalloPept_cat_dom_sf"/>
</dbReference>
<feature type="domain" description="Peptidase M13 N-terminal" evidence="10">
    <location>
        <begin position="149"/>
        <end position="392"/>
    </location>
</feature>
<dbReference type="Gene3D" id="1.10.1380.10">
    <property type="entry name" value="Neutral endopeptidase , domain2"/>
    <property type="match status" value="1"/>
</dbReference>
<evidence type="ECO:0000259" key="9">
    <source>
        <dbReference type="Pfam" id="PF01431"/>
    </source>
</evidence>
<organism evidence="11 12">
    <name type="scientific">Teladorsagia circumcincta</name>
    <name type="common">Brown stomach worm</name>
    <name type="synonym">Ostertagia circumcincta</name>
    <dbReference type="NCBI Taxonomy" id="45464"/>
    <lineage>
        <taxon>Eukaryota</taxon>
        <taxon>Metazoa</taxon>
        <taxon>Ecdysozoa</taxon>
        <taxon>Nematoda</taxon>
        <taxon>Chromadorea</taxon>
        <taxon>Rhabditida</taxon>
        <taxon>Rhabditina</taxon>
        <taxon>Rhabditomorpha</taxon>
        <taxon>Strongyloidea</taxon>
        <taxon>Trichostrongylidae</taxon>
        <taxon>Teladorsagia</taxon>
    </lineage>
</organism>
<evidence type="ECO:0000256" key="1">
    <source>
        <dbReference type="ARBA" id="ARBA00001947"/>
    </source>
</evidence>
<dbReference type="InterPro" id="IPR000718">
    <property type="entry name" value="Peptidase_M13"/>
</dbReference>
<dbReference type="Gene3D" id="3.40.390.10">
    <property type="entry name" value="Collagenase (Catalytic Domain)"/>
    <property type="match status" value="1"/>
</dbReference>
<evidence type="ECO:0000256" key="7">
    <source>
        <dbReference type="ARBA" id="ARBA00023049"/>
    </source>
</evidence>
<dbReference type="AlphaFoldDB" id="A0A2G9UK24"/>
<feature type="transmembrane region" description="Helical" evidence="8">
    <location>
        <begin position="58"/>
        <end position="78"/>
    </location>
</feature>
<dbReference type="Proteomes" id="UP000230423">
    <property type="component" value="Unassembled WGS sequence"/>
</dbReference>
<dbReference type="Pfam" id="PF01431">
    <property type="entry name" value="Peptidase_M13"/>
    <property type="match status" value="1"/>
</dbReference>
<evidence type="ECO:0000256" key="8">
    <source>
        <dbReference type="SAM" id="Phobius"/>
    </source>
</evidence>
<dbReference type="OrthoDB" id="6475849at2759"/>
<feature type="domain" description="Peptidase M13 C-terminal" evidence="9">
    <location>
        <begin position="437"/>
        <end position="504"/>
    </location>
</feature>
<dbReference type="GO" id="GO:0016485">
    <property type="term" value="P:protein processing"/>
    <property type="evidence" value="ECO:0007669"/>
    <property type="project" value="TreeGrafter"/>
</dbReference>
<keyword evidence="8" id="KW-0812">Transmembrane</keyword>
<keyword evidence="7" id="KW-0482">Metalloprotease</keyword>
<keyword evidence="12" id="KW-1185">Reference proteome</keyword>
<dbReference type="GO" id="GO:0004222">
    <property type="term" value="F:metalloendopeptidase activity"/>
    <property type="evidence" value="ECO:0007669"/>
    <property type="project" value="InterPro"/>
</dbReference>
<gene>
    <name evidence="11" type="ORF">TELCIR_07539</name>
</gene>
<evidence type="ECO:0000259" key="10">
    <source>
        <dbReference type="Pfam" id="PF05649"/>
    </source>
</evidence>
<comment type="similarity">
    <text evidence="2">Belongs to the peptidase M13 family.</text>
</comment>
<evidence type="ECO:0000313" key="11">
    <source>
        <dbReference type="EMBL" id="PIO70601.1"/>
    </source>
</evidence>
<dbReference type="GO" id="GO:0046872">
    <property type="term" value="F:metal ion binding"/>
    <property type="evidence" value="ECO:0007669"/>
    <property type="project" value="UniProtKB-KW"/>
</dbReference>
<dbReference type="PANTHER" id="PTHR11733:SF133">
    <property type="entry name" value="PHOSPHATE-REGULATING NEUTRAL ENDOPEPTIDASE PHEX"/>
    <property type="match status" value="1"/>
</dbReference>
<accession>A0A2G9UK24</accession>
<evidence type="ECO:0000256" key="4">
    <source>
        <dbReference type="ARBA" id="ARBA00022723"/>
    </source>
</evidence>
<keyword evidence="8" id="KW-1133">Transmembrane helix</keyword>
<keyword evidence="8" id="KW-0472">Membrane</keyword>
<keyword evidence="4" id="KW-0479">Metal-binding</keyword>
<dbReference type="EMBL" id="KZ346216">
    <property type="protein sequence ID" value="PIO70601.1"/>
    <property type="molecule type" value="Genomic_DNA"/>
</dbReference>
<sequence>VSCRPGLKLCLQKATYDCRGEFQNGADGEAAKATDVPLLKTSQEAEQRPHYHRNTRTILTIATATATVLISLLLFVYWRLSAIDGDSSVPFNRGERAAIELFRQCTDMDKLKTIGLNTWLRFVEIYEQLPLLLNPSVYQFDIPVTAEMILNKEGPQATSLLQETGEEMAALLDFDRNDPAVRTMIARMIELEWRITVSGSRFYKHKKERYEVISLAELQTLVPALNWRLFLSSLTGEELHANEKIALKTGREWLIKLSQILLQYLETSGGQAVVRNYIKWKTLFFHLAYVKPNCREGYLWSVVEIYSGPPHLRKEFCIMRASGIFPLSLPSVLRKIDGVKRSRDNKALVKKISGDIKEEYHRILDASRILDNVTAPMAIQKLDNISILVSYPDKIDNEMAMESESDRISTELFWSMVFGASAVYREKIKRLRKPVNPSVMSYASVGSIIGHEITHAFDDQGKLHGPTGNLGRNWWSADSRRRFNERERCYIEQYVRLTGSDDGDGSTTKFQRILGRILVSRGIADESETENDPTEYDAVGTLIAIRPRKAVFHRRYWHMEYICHVDPSEYLQNNRCRLNSTFEFVRLEQVRPPYKLNEILLGGRIGTRSMTYQQIISKPFFNGYNFL</sequence>
<keyword evidence="3" id="KW-0645">Protease</keyword>
<name>A0A2G9UK24_TELCI</name>
<dbReference type="PROSITE" id="PS51885">
    <property type="entry name" value="NEPRILYSIN"/>
    <property type="match status" value="1"/>
</dbReference>
<evidence type="ECO:0000256" key="5">
    <source>
        <dbReference type="ARBA" id="ARBA00022801"/>
    </source>
</evidence>
<evidence type="ECO:0000313" key="12">
    <source>
        <dbReference type="Proteomes" id="UP000230423"/>
    </source>
</evidence>
<comment type="cofactor">
    <cofactor evidence="1">
        <name>Zn(2+)</name>
        <dbReference type="ChEBI" id="CHEBI:29105"/>
    </cofactor>
</comment>
<proteinExistence type="inferred from homology"/>
<dbReference type="InterPro" id="IPR042089">
    <property type="entry name" value="Peptidase_M13_dom_2"/>
</dbReference>
<evidence type="ECO:0000256" key="6">
    <source>
        <dbReference type="ARBA" id="ARBA00022833"/>
    </source>
</evidence>
<reference evidence="11 12" key="1">
    <citation type="submission" date="2015-09" db="EMBL/GenBank/DDBJ databases">
        <title>Draft genome of the parasitic nematode Teladorsagia circumcincta isolate WARC Sus (inbred).</title>
        <authorList>
            <person name="Mitreva M."/>
        </authorList>
    </citation>
    <scope>NUCLEOTIDE SEQUENCE [LARGE SCALE GENOMIC DNA]</scope>
    <source>
        <strain evidence="11 12">S</strain>
    </source>
</reference>
<keyword evidence="5" id="KW-0378">Hydrolase</keyword>
<dbReference type="InterPro" id="IPR008753">
    <property type="entry name" value="Peptidase_M13_N"/>
</dbReference>
<protein>
    <submittedName>
        <fullName evidence="11">Peptidase family M13</fullName>
    </submittedName>
</protein>
<dbReference type="SUPFAM" id="SSF55486">
    <property type="entry name" value="Metalloproteases ('zincins'), catalytic domain"/>
    <property type="match status" value="1"/>
</dbReference>
<dbReference type="InterPro" id="IPR018497">
    <property type="entry name" value="Peptidase_M13_C"/>
</dbReference>
<dbReference type="GO" id="GO:0005886">
    <property type="term" value="C:plasma membrane"/>
    <property type="evidence" value="ECO:0007669"/>
    <property type="project" value="TreeGrafter"/>
</dbReference>
<keyword evidence="6" id="KW-0862">Zinc</keyword>